<dbReference type="Pfam" id="PF00326">
    <property type="entry name" value="Peptidase_S9"/>
    <property type="match status" value="1"/>
</dbReference>
<accession>A0A5C6FT21</accession>
<evidence type="ECO:0000313" key="2">
    <source>
        <dbReference type="EMBL" id="TWU64620.1"/>
    </source>
</evidence>
<evidence type="ECO:0000259" key="1">
    <source>
        <dbReference type="Pfam" id="PF00326"/>
    </source>
</evidence>
<dbReference type="EMBL" id="SJPZ01000001">
    <property type="protein sequence ID" value="TWU64620.1"/>
    <property type="molecule type" value="Genomic_DNA"/>
</dbReference>
<reference evidence="2 3" key="1">
    <citation type="submission" date="2019-02" db="EMBL/GenBank/DDBJ databases">
        <title>Deep-cultivation of Planctomycetes and their phenomic and genomic characterization uncovers novel biology.</title>
        <authorList>
            <person name="Wiegand S."/>
            <person name="Jogler M."/>
            <person name="Boedeker C."/>
            <person name="Pinto D."/>
            <person name="Vollmers J."/>
            <person name="Rivas-Marin E."/>
            <person name="Kohn T."/>
            <person name="Peeters S.H."/>
            <person name="Heuer A."/>
            <person name="Rast P."/>
            <person name="Oberbeckmann S."/>
            <person name="Bunk B."/>
            <person name="Jeske O."/>
            <person name="Meyerdierks A."/>
            <person name="Storesund J.E."/>
            <person name="Kallscheuer N."/>
            <person name="Luecker S."/>
            <person name="Lage O.M."/>
            <person name="Pohl T."/>
            <person name="Merkel B.J."/>
            <person name="Hornburger P."/>
            <person name="Mueller R.-W."/>
            <person name="Bruemmer F."/>
            <person name="Labrenz M."/>
            <person name="Spormann A.M."/>
            <person name="Op Den Camp H."/>
            <person name="Overmann J."/>
            <person name="Amann R."/>
            <person name="Jetten M.S.M."/>
            <person name="Mascher T."/>
            <person name="Medema M.H."/>
            <person name="Devos D.P."/>
            <person name="Kaster A.-K."/>
            <person name="Ovreas L."/>
            <person name="Rohde M."/>
            <person name="Galperin M.Y."/>
            <person name="Jogler C."/>
        </authorList>
    </citation>
    <scope>NUCLEOTIDE SEQUENCE [LARGE SCALE GENOMIC DNA]</scope>
    <source>
        <strain evidence="2 3">V7</strain>
    </source>
</reference>
<proteinExistence type="predicted"/>
<organism evidence="2 3">
    <name type="scientific">Crateriforma conspicua</name>
    <dbReference type="NCBI Taxonomy" id="2527996"/>
    <lineage>
        <taxon>Bacteria</taxon>
        <taxon>Pseudomonadati</taxon>
        <taxon>Planctomycetota</taxon>
        <taxon>Planctomycetia</taxon>
        <taxon>Planctomycetales</taxon>
        <taxon>Planctomycetaceae</taxon>
        <taxon>Crateriforma</taxon>
    </lineage>
</organism>
<dbReference type="Proteomes" id="UP000316476">
    <property type="component" value="Unassembled WGS sequence"/>
</dbReference>
<protein>
    <recommendedName>
        <fullName evidence="1">Peptidase S9 prolyl oligopeptidase catalytic domain-containing protein</fullName>
    </recommendedName>
</protein>
<evidence type="ECO:0000313" key="3">
    <source>
        <dbReference type="Proteomes" id="UP000316476"/>
    </source>
</evidence>
<comment type="caution">
    <text evidence="2">The sequence shown here is derived from an EMBL/GenBank/DDBJ whole genome shotgun (WGS) entry which is preliminary data.</text>
</comment>
<feature type="domain" description="Peptidase S9 prolyl oligopeptidase catalytic" evidence="1">
    <location>
        <begin position="70"/>
        <end position="144"/>
    </location>
</feature>
<name>A0A5C6FT21_9PLAN</name>
<gene>
    <name evidence="2" type="ORF">V7x_01640</name>
</gene>
<dbReference type="SUPFAM" id="SSF53474">
    <property type="entry name" value="alpha/beta-Hydrolases"/>
    <property type="match status" value="1"/>
</dbReference>
<sequence length="149" mass="16383">MQMSGNLIHLASASLGFPRGRHRVSSPRQLMVSELTKQWKMLTKPLAPPTSHLVIYPGGLADAKTGTLKSHLSVNNETPPMFFVHAADDHASCLNSSALFTALQLAGVPAELHILESGGHGYGLRRKEQPVTHWPDLAEAWLRRYKLVD</sequence>
<dbReference type="InterPro" id="IPR001375">
    <property type="entry name" value="Peptidase_S9_cat"/>
</dbReference>
<dbReference type="GO" id="GO:0008236">
    <property type="term" value="F:serine-type peptidase activity"/>
    <property type="evidence" value="ECO:0007669"/>
    <property type="project" value="InterPro"/>
</dbReference>
<dbReference type="AlphaFoldDB" id="A0A5C6FT21"/>
<dbReference type="InterPro" id="IPR029058">
    <property type="entry name" value="AB_hydrolase_fold"/>
</dbReference>
<dbReference type="GO" id="GO:0006508">
    <property type="term" value="P:proteolysis"/>
    <property type="evidence" value="ECO:0007669"/>
    <property type="project" value="InterPro"/>
</dbReference>
<dbReference type="Gene3D" id="3.40.50.1820">
    <property type="entry name" value="alpha/beta hydrolase"/>
    <property type="match status" value="1"/>
</dbReference>